<keyword evidence="10" id="KW-0238">DNA-binding</keyword>
<evidence type="ECO:0000256" key="1">
    <source>
        <dbReference type="ARBA" id="ARBA00001932"/>
    </source>
</evidence>
<reference evidence="21 22" key="1">
    <citation type="submission" date="2015-11" db="EMBL/GenBank/DDBJ databases">
        <title>The complete genome of Buchnera aphidicola from Diuraphis noxia biotype SAM.</title>
        <authorList>
            <person name="Burger N.F.V."/>
            <person name="Oberholster A.-M."/>
        </authorList>
    </citation>
    <scope>NUCLEOTIDE SEQUENCE [LARGE SCALE GENOMIC DNA]</scope>
    <source>
        <strain evidence="21">SAM</strain>
    </source>
</reference>
<evidence type="ECO:0000256" key="15">
    <source>
        <dbReference type="ARBA" id="ARBA00059220"/>
    </source>
</evidence>
<dbReference type="Gene3D" id="1.25.40.80">
    <property type="match status" value="1"/>
</dbReference>
<evidence type="ECO:0000256" key="13">
    <source>
        <dbReference type="ARBA" id="ARBA00031671"/>
    </source>
</evidence>
<keyword evidence="7" id="KW-0227">DNA damage</keyword>
<dbReference type="EC" id="4.1.99.3" evidence="4"/>
<evidence type="ECO:0000256" key="12">
    <source>
        <dbReference type="ARBA" id="ARBA00023239"/>
    </source>
</evidence>
<dbReference type="SUPFAM" id="SSF48173">
    <property type="entry name" value="Cryptochrome/photolyase FAD-binding domain"/>
    <property type="match status" value="1"/>
</dbReference>
<dbReference type="InterPro" id="IPR014729">
    <property type="entry name" value="Rossmann-like_a/b/a_fold"/>
</dbReference>
<evidence type="ECO:0000256" key="2">
    <source>
        <dbReference type="ARBA" id="ARBA00005862"/>
    </source>
</evidence>
<dbReference type="PATRIC" id="fig|118101.4.peg.297"/>
<dbReference type="PANTHER" id="PTHR11455:SF9">
    <property type="entry name" value="CRYPTOCHROME CIRCADIAN CLOCK 5 ISOFORM X1"/>
    <property type="match status" value="1"/>
</dbReference>
<evidence type="ECO:0000256" key="6">
    <source>
        <dbReference type="ARBA" id="ARBA00022630"/>
    </source>
</evidence>
<protein>
    <recommendedName>
        <fullName evidence="5">Deoxyribodipyrimidine photo-lyase</fullName>
        <ecNumber evidence="4">4.1.99.3</ecNumber>
    </recommendedName>
    <alternativeName>
        <fullName evidence="13">DNA photolyase</fullName>
    </alternativeName>
    <alternativeName>
        <fullName evidence="16">Photoreactivating enzyme</fullName>
    </alternativeName>
</protein>
<dbReference type="EMBL" id="CP013259">
    <property type="protein sequence ID" value="ANZ22513.1"/>
    <property type="molecule type" value="Genomic_DNA"/>
</dbReference>
<evidence type="ECO:0000256" key="19">
    <source>
        <dbReference type="RuleBase" id="RU004182"/>
    </source>
</evidence>
<dbReference type="InterPro" id="IPR002081">
    <property type="entry name" value="Cryptochrome/DNA_photolyase_1"/>
</dbReference>
<keyword evidence="6 17" id="KW-0285">Flavoprotein</keyword>
<evidence type="ECO:0000256" key="11">
    <source>
        <dbReference type="ARBA" id="ARBA00023204"/>
    </source>
</evidence>
<evidence type="ECO:0000256" key="14">
    <source>
        <dbReference type="ARBA" id="ARBA00033999"/>
    </source>
</evidence>
<keyword evidence="8 17" id="KW-0274">FAD</keyword>
<dbReference type="InterPro" id="IPR036134">
    <property type="entry name" value="Crypto/Photolyase_FAD-like_sf"/>
</dbReference>
<dbReference type="PROSITE" id="PS00691">
    <property type="entry name" value="DNA_PHOTOLYASES_1_2"/>
    <property type="match status" value="1"/>
</dbReference>
<dbReference type="PANTHER" id="PTHR11455">
    <property type="entry name" value="CRYPTOCHROME"/>
    <property type="match status" value="1"/>
</dbReference>
<dbReference type="GO" id="GO:0003904">
    <property type="term" value="F:deoxyribodipyrimidine photo-lyase activity"/>
    <property type="evidence" value="ECO:0007669"/>
    <property type="project" value="UniProtKB-EC"/>
</dbReference>
<dbReference type="GO" id="GO:0003677">
    <property type="term" value="F:DNA binding"/>
    <property type="evidence" value="ECO:0007669"/>
    <property type="project" value="UniProtKB-KW"/>
</dbReference>
<keyword evidence="9 19" id="KW-0157">Chromophore</keyword>
<feature type="binding site" evidence="17">
    <location>
        <position position="275"/>
    </location>
    <ligand>
        <name>FAD</name>
        <dbReference type="ChEBI" id="CHEBI:57692"/>
    </ligand>
</feature>
<dbReference type="OrthoDB" id="9772484at2"/>
<dbReference type="InterPro" id="IPR018394">
    <property type="entry name" value="DNA_photolyase_1_CS_C"/>
</dbReference>
<evidence type="ECO:0000256" key="9">
    <source>
        <dbReference type="ARBA" id="ARBA00022991"/>
    </source>
</evidence>
<comment type="cofactor">
    <cofactor evidence="17">
        <name>FAD</name>
        <dbReference type="ChEBI" id="CHEBI:57692"/>
    </cofactor>
    <text evidence="17">Binds 1 FAD per subunit.</text>
</comment>
<dbReference type="Proteomes" id="UP000093070">
    <property type="component" value="Chromosome"/>
</dbReference>
<evidence type="ECO:0000256" key="10">
    <source>
        <dbReference type="ARBA" id="ARBA00023125"/>
    </source>
</evidence>
<organism evidence="21 22">
    <name type="scientific">Buchnera aphidicola subsp. Diuraphis noxia</name>
    <dbReference type="NCBI Taxonomy" id="118101"/>
    <lineage>
        <taxon>Bacteria</taxon>
        <taxon>Pseudomonadati</taxon>
        <taxon>Pseudomonadota</taxon>
        <taxon>Gammaproteobacteria</taxon>
        <taxon>Enterobacterales</taxon>
        <taxon>Erwiniaceae</taxon>
        <taxon>Buchnera</taxon>
    </lineage>
</organism>
<evidence type="ECO:0000256" key="7">
    <source>
        <dbReference type="ARBA" id="ARBA00022763"/>
    </source>
</evidence>
<dbReference type="SUPFAM" id="SSF52425">
    <property type="entry name" value="Cryptochrome/photolyase, N-terminal domain"/>
    <property type="match status" value="1"/>
</dbReference>
<dbReference type="PRINTS" id="PR00147">
    <property type="entry name" value="DNAPHOTLYASE"/>
</dbReference>
<evidence type="ECO:0000259" key="20">
    <source>
        <dbReference type="PROSITE" id="PS51645"/>
    </source>
</evidence>
<evidence type="ECO:0000313" key="21">
    <source>
        <dbReference type="EMBL" id="ANZ22513.1"/>
    </source>
</evidence>
<dbReference type="FunFam" id="1.10.579.10:FF:000003">
    <property type="entry name" value="Deoxyribodipyrimidine photo-lyase"/>
    <property type="match status" value="1"/>
</dbReference>
<dbReference type="InterPro" id="IPR006050">
    <property type="entry name" value="DNA_photolyase_N"/>
</dbReference>
<comment type="function">
    <text evidence="15">Involved in repair of UV radiation-induced DNA damage. Catalyzes the light-dependent monomerization (300-600 nm) of cyclobutyl pyrimidine dimers (in cis-syn configuration), which are formed between adjacent bases on the same DNA strand upon exposure to ultraviolet radiation.</text>
</comment>
<evidence type="ECO:0000256" key="5">
    <source>
        <dbReference type="ARBA" id="ARBA00014046"/>
    </source>
</evidence>
<feature type="site" description="Electron transfer via tryptophanyl radical" evidence="18">
    <location>
        <position position="386"/>
    </location>
</feature>
<comment type="subunit">
    <text evidence="3">Monomer.</text>
</comment>
<evidence type="ECO:0000256" key="8">
    <source>
        <dbReference type="ARBA" id="ARBA00022827"/>
    </source>
</evidence>
<dbReference type="GO" id="GO:0009416">
    <property type="term" value="P:response to light stimulus"/>
    <property type="evidence" value="ECO:0007669"/>
    <property type="project" value="TreeGrafter"/>
</dbReference>
<comment type="catalytic activity">
    <reaction evidence="14">
        <text>cyclobutadipyrimidine (in DNA) = 2 pyrimidine residues (in DNA).</text>
        <dbReference type="EC" id="4.1.99.3"/>
    </reaction>
</comment>
<dbReference type="AlphaFoldDB" id="A0A1B2H8H2"/>
<evidence type="ECO:0000256" key="18">
    <source>
        <dbReference type="PIRSR" id="PIRSR602081-2"/>
    </source>
</evidence>
<accession>A0A1B2H8H2</accession>
<feature type="binding site" evidence="17">
    <location>
        <begin position="237"/>
        <end position="241"/>
    </location>
    <ligand>
        <name>FAD</name>
        <dbReference type="ChEBI" id="CHEBI:57692"/>
    </ligand>
</feature>
<dbReference type="PROSITE" id="PS51645">
    <property type="entry name" value="PHR_CRY_ALPHA_BETA"/>
    <property type="match status" value="1"/>
</dbReference>
<dbReference type="RefSeq" id="WP_075433334.1">
    <property type="nucleotide sequence ID" value="NZ_CP013259.1"/>
</dbReference>
<feature type="domain" description="Photolyase/cryptochrome alpha/beta" evidence="20">
    <location>
        <begin position="2"/>
        <end position="136"/>
    </location>
</feature>
<evidence type="ECO:0000256" key="17">
    <source>
        <dbReference type="PIRSR" id="PIRSR602081-1"/>
    </source>
</evidence>
<gene>
    <name evidence="21" type="ORF">ATN01_01495</name>
</gene>
<feature type="binding site" evidence="17">
    <location>
        <begin position="278"/>
        <end position="285"/>
    </location>
    <ligand>
        <name>FAD</name>
        <dbReference type="ChEBI" id="CHEBI:57692"/>
    </ligand>
</feature>
<comment type="similarity">
    <text evidence="19">Belongs to the DNA photolyase family.</text>
</comment>
<dbReference type="Pfam" id="PF03441">
    <property type="entry name" value="FAD_binding_7"/>
    <property type="match status" value="1"/>
</dbReference>
<dbReference type="GO" id="GO:0000719">
    <property type="term" value="P:photoreactive repair"/>
    <property type="evidence" value="ECO:0007669"/>
    <property type="project" value="UniProtKB-ARBA"/>
</dbReference>
<feature type="binding site" evidence="17">
    <location>
        <begin position="376"/>
        <end position="378"/>
    </location>
    <ligand>
        <name>FAD</name>
        <dbReference type="ChEBI" id="CHEBI:57692"/>
    </ligand>
</feature>
<keyword evidence="11" id="KW-0234">DNA repair</keyword>
<dbReference type="InterPro" id="IPR005101">
    <property type="entry name" value="Cryptochr/Photolyase_FAD-bd"/>
</dbReference>
<evidence type="ECO:0000256" key="4">
    <source>
        <dbReference type="ARBA" id="ARBA00013149"/>
    </source>
</evidence>
<dbReference type="PROSITE" id="PS00394">
    <property type="entry name" value="DNA_PHOTOLYASES_1_1"/>
    <property type="match status" value="1"/>
</dbReference>
<evidence type="ECO:0000313" key="22">
    <source>
        <dbReference type="Proteomes" id="UP000093070"/>
    </source>
</evidence>
<evidence type="ECO:0000256" key="16">
    <source>
        <dbReference type="ARBA" id="ARBA00083107"/>
    </source>
</evidence>
<dbReference type="Pfam" id="PF00875">
    <property type="entry name" value="DNA_photolyase"/>
    <property type="match status" value="1"/>
</dbReference>
<feature type="binding site" evidence="17">
    <location>
        <position position="225"/>
    </location>
    <ligand>
        <name>FAD</name>
        <dbReference type="ChEBI" id="CHEBI:57692"/>
    </ligand>
</feature>
<comment type="cofactor">
    <cofactor evidence="1">
        <name>(6R)-5,10-methylene-5,6,7,8-tetrahydrofolate</name>
        <dbReference type="ChEBI" id="CHEBI:15636"/>
    </cofactor>
</comment>
<sequence length="477" mass="57030">MQKNLIWFRNDLRLYDNIALYEACKSDEDKVVGIFIATPQQWISHSISIRKISFIYHHIISLKKALFKLNIILHYHESTDFLHSIKYLIDFCKNHKINNLFYNYEYEINERNRDLLAKKKLSEHNIFMKGFHSNLLISNQYIKNRKNATYKVYSFFKKEIVKNLYKNIPQCVSVPKKRKSDRDCFTNSFSFKKLTYQFNETIFPVGEQSAINRLTYFCSNKIQEYSSKRNFPILNYTSMLSPYLSSGIISSRCCLMMLLKLKNNSLLNIMSNCAWFNQILWREFYYHLLIGFPILSKCQSLVKWENNIDWNNNVKHFQSWKEGNTGYPLIDAGMRQLNKLGWMHNRLRMITSSFLVKNLLINWREGEKYFISNLIDGDLALNNGGWQWSASIGTDSMPYIRSFNPYLQSKKFDKSGDFIKKFIPELNVVPRKYIHQPHEWSKKTNYKLDYPHPIINYDDSRKKFLLAFHQARFYYKK</sequence>
<feature type="site" description="Electron transfer via tryptophanyl radical" evidence="18">
    <location>
        <position position="310"/>
    </location>
</feature>
<proteinExistence type="inferred from homology"/>
<comment type="similarity">
    <text evidence="2">Belongs to the DNA photolyase class-1 family.</text>
</comment>
<dbReference type="STRING" id="118101.ATN01_01495"/>
<dbReference type="GO" id="GO:0071949">
    <property type="term" value="F:FAD binding"/>
    <property type="evidence" value="ECO:0007669"/>
    <property type="project" value="TreeGrafter"/>
</dbReference>
<evidence type="ECO:0000256" key="3">
    <source>
        <dbReference type="ARBA" id="ARBA00011245"/>
    </source>
</evidence>
<dbReference type="InterPro" id="IPR036155">
    <property type="entry name" value="Crypto/Photolyase_N_sf"/>
</dbReference>
<keyword evidence="12 21" id="KW-0456">Lyase</keyword>
<name>A0A1B2H8H2_BUCDN</name>
<dbReference type="Gene3D" id="3.40.50.620">
    <property type="entry name" value="HUPs"/>
    <property type="match status" value="1"/>
</dbReference>
<dbReference type="NCBIfam" id="NF007955">
    <property type="entry name" value="PRK10674.1"/>
    <property type="match status" value="1"/>
</dbReference>
<feature type="site" description="Electron transfer via tryptophanyl radical" evidence="18">
    <location>
        <position position="363"/>
    </location>
</feature>
<dbReference type="Gene3D" id="1.10.579.10">
    <property type="entry name" value="DNA Cyclobutane Dipyrimidine Photolyase, subunit A, domain 3"/>
    <property type="match status" value="1"/>
</dbReference>